<reference evidence="4 5" key="1">
    <citation type="submission" date="2022-09" db="EMBL/GenBank/DDBJ databases">
        <title>Complete genome sequence of Janibacter terrae strain COS04-44, PCL-degrading bacteria isolated from oil spilled coast.</title>
        <authorList>
            <person name="Park H."/>
            <person name="Kim J.Y."/>
            <person name="An S.H."/>
            <person name="Lee C.M."/>
            <person name="Weon H.-Y."/>
        </authorList>
    </citation>
    <scope>NUCLEOTIDE SEQUENCE [LARGE SCALE GENOMIC DNA]</scope>
    <source>
        <strain evidence="4 5">COS04-44</strain>
    </source>
</reference>
<comment type="similarity">
    <text evidence="1">Belongs to the bacterial solute-binding protein 8 family.</text>
</comment>
<dbReference type="Pfam" id="PF01497">
    <property type="entry name" value="Peripla_BP_2"/>
    <property type="match status" value="1"/>
</dbReference>
<proteinExistence type="inferred from homology"/>
<dbReference type="InterPro" id="IPR002491">
    <property type="entry name" value="ABC_transptr_periplasmic_BD"/>
</dbReference>
<gene>
    <name evidence="4" type="ORF">N5P18_05335</name>
</gene>
<keyword evidence="5" id="KW-1185">Reference proteome</keyword>
<feature type="chain" id="PRO_5047550461" evidence="2">
    <location>
        <begin position="22"/>
        <end position="348"/>
    </location>
</feature>
<dbReference type="SUPFAM" id="SSF53807">
    <property type="entry name" value="Helical backbone' metal receptor"/>
    <property type="match status" value="1"/>
</dbReference>
<evidence type="ECO:0000256" key="1">
    <source>
        <dbReference type="ARBA" id="ARBA00008814"/>
    </source>
</evidence>
<dbReference type="PANTHER" id="PTHR30535:SF7">
    <property type="entry name" value="IRON(III) DICITRATE-BINDING PROTEIN"/>
    <property type="match status" value="1"/>
</dbReference>
<sequence>MTSLRPARAAAGVLLAGTLLAACGSSETRDVPRPAEVTLDNCGTEASFPSPAQRMYVAGDGNLLAMVLSLGAQDQVAGVSGLDGSRRALSTAYGADVVDGLPVATKDYPSMENVIARRPDVMLAGWSYGYSEDSRLTPDLLRERGVAGYVLSESCRRADGRRGTMPPWEALEADLDNLGAITGREDEAKGVTADISRRLAALEEAPQATEAPTVFLFDSGTQQIFTSGAYGAPQAIIEAAGGRNATAGIKDTWTEVSWEELVSSRPDYIAFVDYAGQSYEDKVRVLESNPATRDLPAVTEERYLNLPISAWTSSPLNIDAAESLRRGLEEHDLVPASPIEPEHDLAVR</sequence>
<dbReference type="PROSITE" id="PS51257">
    <property type="entry name" value="PROKAR_LIPOPROTEIN"/>
    <property type="match status" value="1"/>
</dbReference>
<dbReference type="InterPro" id="IPR050902">
    <property type="entry name" value="ABC_Transporter_SBP"/>
</dbReference>
<evidence type="ECO:0000313" key="5">
    <source>
        <dbReference type="Proteomes" id="UP001381003"/>
    </source>
</evidence>
<dbReference type="EMBL" id="CP104874">
    <property type="protein sequence ID" value="WWF06297.1"/>
    <property type="molecule type" value="Genomic_DNA"/>
</dbReference>
<dbReference type="RefSeq" id="WP_338538917.1">
    <property type="nucleotide sequence ID" value="NZ_CP104874.1"/>
</dbReference>
<protein>
    <submittedName>
        <fullName evidence="4">ABC transporter substrate-binding protein</fullName>
    </submittedName>
</protein>
<evidence type="ECO:0000313" key="4">
    <source>
        <dbReference type="EMBL" id="WWF06297.1"/>
    </source>
</evidence>
<feature type="domain" description="Fe/B12 periplasmic-binding" evidence="3">
    <location>
        <begin position="55"/>
        <end position="332"/>
    </location>
</feature>
<feature type="signal peptide" evidence="2">
    <location>
        <begin position="1"/>
        <end position="21"/>
    </location>
</feature>
<keyword evidence="2" id="KW-0732">Signal</keyword>
<accession>A0ABZ2FG52</accession>
<organism evidence="4 5">
    <name type="scientific">Janibacter terrae</name>
    <dbReference type="NCBI Taxonomy" id="103817"/>
    <lineage>
        <taxon>Bacteria</taxon>
        <taxon>Bacillati</taxon>
        <taxon>Actinomycetota</taxon>
        <taxon>Actinomycetes</taxon>
        <taxon>Micrococcales</taxon>
        <taxon>Intrasporangiaceae</taxon>
        <taxon>Janibacter</taxon>
    </lineage>
</organism>
<dbReference type="Gene3D" id="3.40.50.1980">
    <property type="entry name" value="Nitrogenase molybdenum iron protein domain"/>
    <property type="match status" value="2"/>
</dbReference>
<dbReference type="PANTHER" id="PTHR30535">
    <property type="entry name" value="VITAMIN B12-BINDING PROTEIN"/>
    <property type="match status" value="1"/>
</dbReference>
<evidence type="ECO:0000256" key="2">
    <source>
        <dbReference type="SAM" id="SignalP"/>
    </source>
</evidence>
<evidence type="ECO:0000259" key="3">
    <source>
        <dbReference type="PROSITE" id="PS50983"/>
    </source>
</evidence>
<name>A0ABZ2FG52_9MICO</name>
<dbReference type="PROSITE" id="PS50983">
    <property type="entry name" value="FE_B12_PBP"/>
    <property type="match status" value="1"/>
</dbReference>
<dbReference type="Proteomes" id="UP001381003">
    <property type="component" value="Chromosome"/>
</dbReference>